<evidence type="ECO:0000256" key="1">
    <source>
        <dbReference type="SAM" id="MobiDB-lite"/>
    </source>
</evidence>
<gene>
    <name evidence="2" type="ORF">EMWEY_00031570</name>
</gene>
<dbReference type="OMA" id="CRERTTH"/>
<feature type="region of interest" description="Disordered" evidence="1">
    <location>
        <begin position="1"/>
        <end position="79"/>
    </location>
</feature>
<organism evidence="2 3">
    <name type="scientific">Eimeria maxima</name>
    <name type="common">Coccidian parasite</name>
    <dbReference type="NCBI Taxonomy" id="5804"/>
    <lineage>
        <taxon>Eukaryota</taxon>
        <taxon>Sar</taxon>
        <taxon>Alveolata</taxon>
        <taxon>Apicomplexa</taxon>
        <taxon>Conoidasida</taxon>
        <taxon>Coccidia</taxon>
        <taxon>Eucoccidiorida</taxon>
        <taxon>Eimeriorina</taxon>
        <taxon>Eimeriidae</taxon>
        <taxon>Eimeria</taxon>
    </lineage>
</organism>
<keyword evidence="3" id="KW-1185">Reference proteome</keyword>
<protein>
    <submittedName>
        <fullName evidence="2">Uncharacterized protein</fullName>
    </submittedName>
</protein>
<feature type="compositionally biased region" description="Low complexity" evidence="1">
    <location>
        <begin position="262"/>
        <end position="279"/>
    </location>
</feature>
<dbReference type="AlphaFoldDB" id="U6MDM4"/>
<dbReference type="EMBL" id="HG721870">
    <property type="protein sequence ID" value="CDJ60529.1"/>
    <property type="molecule type" value="Genomic_DNA"/>
</dbReference>
<dbReference type="GeneID" id="25337143"/>
<reference evidence="2" key="2">
    <citation type="submission" date="2013-10" db="EMBL/GenBank/DDBJ databases">
        <authorList>
            <person name="Aslett M."/>
        </authorList>
    </citation>
    <scope>NUCLEOTIDE SEQUENCE [LARGE SCALE GENOMIC DNA]</scope>
    <source>
        <strain evidence="2">Weybridge</strain>
    </source>
</reference>
<evidence type="ECO:0000313" key="3">
    <source>
        <dbReference type="Proteomes" id="UP000030763"/>
    </source>
</evidence>
<feature type="compositionally biased region" description="Basic residues" evidence="1">
    <location>
        <begin position="48"/>
        <end position="60"/>
    </location>
</feature>
<name>U6MDM4_EIMMA</name>
<proteinExistence type="predicted"/>
<feature type="compositionally biased region" description="Low complexity" evidence="1">
    <location>
        <begin position="156"/>
        <end position="178"/>
    </location>
</feature>
<dbReference type="VEuPathDB" id="ToxoDB:EMWEY_00031570"/>
<feature type="region of interest" description="Disordered" evidence="1">
    <location>
        <begin position="135"/>
        <end position="334"/>
    </location>
</feature>
<accession>U6MDM4</accession>
<feature type="compositionally biased region" description="Gly residues" evidence="1">
    <location>
        <begin position="304"/>
        <end position="318"/>
    </location>
</feature>
<dbReference type="RefSeq" id="XP_013337179.1">
    <property type="nucleotide sequence ID" value="XM_013481725.1"/>
</dbReference>
<reference evidence="2" key="1">
    <citation type="submission" date="2013-10" db="EMBL/GenBank/DDBJ databases">
        <title>Genomic analysis of the causative agents of coccidiosis in chickens.</title>
        <authorList>
            <person name="Reid A.J."/>
            <person name="Blake D."/>
            <person name="Billington K."/>
            <person name="Browne H."/>
            <person name="Dunn M."/>
            <person name="Hung S."/>
            <person name="Kawahara F."/>
            <person name="Miranda-Saavedra D."/>
            <person name="Mourier T."/>
            <person name="Nagra H."/>
            <person name="Otto T.D."/>
            <person name="Rawlings N."/>
            <person name="Sanchez A."/>
            <person name="Sanders M."/>
            <person name="Subramaniam C."/>
            <person name="Tay Y."/>
            <person name="Dear P."/>
            <person name="Doerig C."/>
            <person name="Gruber A."/>
            <person name="Parkinson J."/>
            <person name="Shirley M."/>
            <person name="Wan K.L."/>
            <person name="Berriman M."/>
            <person name="Tomley F."/>
            <person name="Pain A."/>
        </authorList>
    </citation>
    <scope>NUCLEOTIDE SEQUENCE [LARGE SCALE GENOMIC DNA]</scope>
    <source>
        <strain evidence="2">Weybridge</strain>
    </source>
</reference>
<dbReference type="Proteomes" id="UP000030763">
    <property type="component" value="Unassembled WGS sequence"/>
</dbReference>
<feature type="compositionally biased region" description="Low complexity" evidence="1">
    <location>
        <begin position="1"/>
        <end position="22"/>
    </location>
</feature>
<sequence>MQQHPQVPLQHQYQQHLLHQQQRPPPWQRHPQGAFSPGPPRWDQQGTRGRRGGGRGRGPGRHYGGPSRSPICGDDVQIPYNALSDPWEALNGKNGGPCPPEGPTEEIMEALRAAVAREQKLHQLLVKMGAPLCAAEEETDSASTIEEATEGPLNRAEAAAQQHQQQQQQQPQVLQVEQPNDDTDVSKATGAPSGGDPALGAEGGPPVMRHRCPLILPPPSFSCDAFPTAAEDPEGAEPLGSDPLGSKPLGPDPVGSGPPGSDPRGSDPQGSDPPGSGSDLCIRLGAPGGPPRPFTLPAVTKGAASGGPSGGPLDGGGILRLDEEEIRKRLRTQK</sequence>
<evidence type="ECO:0000313" key="2">
    <source>
        <dbReference type="EMBL" id="CDJ60529.1"/>
    </source>
</evidence>